<accession>A0ABV1F8B7</accession>
<dbReference type="EMBL" id="JBBMEZ010000009">
    <property type="protein sequence ID" value="MEQ2469606.1"/>
    <property type="molecule type" value="Genomic_DNA"/>
</dbReference>
<keyword evidence="3" id="KW-1185">Reference proteome</keyword>
<evidence type="ECO:0000313" key="2">
    <source>
        <dbReference type="EMBL" id="MEQ2469606.1"/>
    </source>
</evidence>
<organism evidence="2 3">
    <name type="scientific">Ruminococcoides intestinale</name>
    <dbReference type="NCBI Taxonomy" id="3133162"/>
    <lineage>
        <taxon>Bacteria</taxon>
        <taxon>Bacillati</taxon>
        <taxon>Bacillota</taxon>
        <taxon>Clostridia</taxon>
        <taxon>Eubacteriales</taxon>
        <taxon>Oscillospiraceae</taxon>
        <taxon>Ruminococcoides</taxon>
    </lineage>
</organism>
<keyword evidence="1" id="KW-0732">Signal</keyword>
<sequence>MKSKMKKTVAIIATVAAVLSFAAITVSAKTYTWTHTVSVASIPGSTDSITASMGGKGRMSDTFSSYPTIFDGYKVSNNKARAVNDSTGVSYGWKSFTLNSNGGPVTVTYGSSLVKGSYYVQYQNVSKGGFRSSSVFSKTY</sequence>
<dbReference type="RefSeq" id="WP_367285983.1">
    <property type="nucleotide sequence ID" value="NZ_JBBMEZ010000009.1"/>
</dbReference>
<gene>
    <name evidence="2" type="ORF">WMO39_04555</name>
</gene>
<evidence type="ECO:0000256" key="1">
    <source>
        <dbReference type="SAM" id="SignalP"/>
    </source>
</evidence>
<name>A0ABV1F8B7_9FIRM</name>
<dbReference type="Proteomes" id="UP001490816">
    <property type="component" value="Unassembled WGS sequence"/>
</dbReference>
<comment type="caution">
    <text evidence="2">The sequence shown here is derived from an EMBL/GenBank/DDBJ whole genome shotgun (WGS) entry which is preliminary data.</text>
</comment>
<proteinExistence type="predicted"/>
<protein>
    <submittedName>
        <fullName evidence="2">Uncharacterized protein</fullName>
    </submittedName>
</protein>
<feature type="chain" id="PRO_5045453473" evidence="1">
    <location>
        <begin position="29"/>
        <end position="140"/>
    </location>
</feature>
<evidence type="ECO:0000313" key="3">
    <source>
        <dbReference type="Proteomes" id="UP001490816"/>
    </source>
</evidence>
<reference evidence="2 3" key="1">
    <citation type="submission" date="2024-03" db="EMBL/GenBank/DDBJ databases">
        <title>Human intestinal bacterial collection.</title>
        <authorList>
            <person name="Pauvert C."/>
            <person name="Hitch T.C.A."/>
            <person name="Clavel T."/>
        </authorList>
    </citation>
    <scope>NUCLEOTIDE SEQUENCE [LARGE SCALE GENOMIC DNA]</scope>
    <source>
        <strain evidence="2 3">CLA-JM-H38</strain>
    </source>
</reference>
<feature type="signal peptide" evidence="1">
    <location>
        <begin position="1"/>
        <end position="28"/>
    </location>
</feature>